<organism evidence="5 6">
    <name type="scientific">Mobilisporobacter senegalensis</name>
    <dbReference type="NCBI Taxonomy" id="1329262"/>
    <lineage>
        <taxon>Bacteria</taxon>
        <taxon>Bacillati</taxon>
        <taxon>Bacillota</taxon>
        <taxon>Clostridia</taxon>
        <taxon>Lachnospirales</taxon>
        <taxon>Lachnospiraceae</taxon>
        <taxon>Mobilisporobacter</taxon>
    </lineage>
</organism>
<proteinExistence type="predicted"/>
<sequence>MRAFHEVRNYGSDFMVWNSNYTNISFLAHWHKEIELIYIRSGSARISINNHIFTAYEGDLVICDSGDIHYSDSYEMDNSLDFIIFDPGIISSLYKNTHFIHPLITNKQLKDYDLKEGLDKLIQTVGRELLAKEPYYQDIVKAAIREFWYLLKRKVPRNNSELQSQNRRNNMLYDLQQLLSYMDEHYSDNITLEFAANKMNFSESHFSKVFKKLTGINFVIYLNLIRVEQAANQLQNTSHKITDIALDCGFNNIRNFNRVFKEITGYTPTEFSSLPEPDSYNLTYYRRKSTEQQFVENDSITVIKNKVKEEDSIQRKI</sequence>
<dbReference type="Pfam" id="PF12833">
    <property type="entry name" value="HTH_18"/>
    <property type="match status" value="1"/>
</dbReference>
<evidence type="ECO:0000313" key="6">
    <source>
        <dbReference type="Proteomes" id="UP000273083"/>
    </source>
</evidence>
<dbReference type="SMART" id="SM00342">
    <property type="entry name" value="HTH_ARAC"/>
    <property type="match status" value="1"/>
</dbReference>
<dbReference type="AlphaFoldDB" id="A0A3N1X9J2"/>
<keyword evidence="1" id="KW-0805">Transcription regulation</keyword>
<name>A0A3N1X9J2_9FIRM</name>
<protein>
    <submittedName>
        <fullName evidence="5">AraC-like DNA-binding protein</fullName>
    </submittedName>
</protein>
<dbReference type="Gene3D" id="2.60.120.10">
    <property type="entry name" value="Jelly Rolls"/>
    <property type="match status" value="1"/>
</dbReference>
<evidence type="ECO:0000313" key="5">
    <source>
        <dbReference type="EMBL" id="ROR23395.1"/>
    </source>
</evidence>
<keyword evidence="3" id="KW-0804">Transcription</keyword>
<accession>A0A3N1X9J2</accession>
<dbReference type="EMBL" id="RJVG01000014">
    <property type="protein sequence ID" value="ROR23395.1"/>
    <property type="molecule type" value="Genomic_DNA"/>
</dbReference>
<dbReference type="PRINTS" id="PR00032">
    <property type="entry name" value="HTHARAC"/>
</dbReference>
<evidence type="ECO:0000256" key="2">
    <source>
        <dbReference type="ARBA" id="ARBA00023125"/>
    </source>
</evidence>
<dbReference type="PANTHER" id="PTHR43280:SF28">
    <property type="entry name" value="HTH-TYPE TRANSCRIPTIONAL ACTIVATOR RHAS"/>
    <property type="match status" value="1"/>
</dbReference>
<dbReference type="SUPFAM" id="SSF46689">
    <property type="entry name" value="Homeodomain-like"/>
    <property type="match status" value="2"/>
</dbReference>
<dbReference type="Proteomes" id="UP000273083">
    <property type="component" value="Unassembled WGS sequence"/>
</dbReference>
<dbReference type="InterPro" id="IPR018062">
    <property type="entry name" value="HTH_AraC-typ_CS"/>
</dbReference>
<dbReference type="PROSITE" id="PS01124">
    <property type="entry name" value="HTH_ARAC_FAMILY_2"/>
    <property type="match status" value="1"/>
</dbReference>
<dbReference type="SUPFAM" id="SSF51215">
    <property type="entry name" value="Regulatory protein AraC"/>
    <property type="match status" value="1"/>
</dbReference>
<dbReference type="InterPro" id="IPR009057">
    <property type="entry name" value="Homeodomain-like_sf"/>
</dbReference>
<dbReference type="InterPro" id="IPR020449">
    <property type="entry name" value="Tscrpt_reg_AraC-type_HTH"/>
</dbReference>
<dbReference type="GO" id="GO:0043565">
    <property type="term" value="F:sequence-specific DNA binding"/>
    <property type="evidence" value="ECO:0007669"/>
    <property type="project" value="InterPro"/>
</dbReference>
<dbReference type="PROSITE" id="PS00041">
    <property type="entry name" value="HTH_ARAC_FAMILY_1"/>
    <property type="match status" value="1"/>
</dbReference>
<dbReference type="PANTHER" id="PTHR43280">
    <property type="entry name" value="ARAC-FAMILY TRANSCRIPTIONAL REGULATOR"/>
    <property type="match status" value="1"/>
</dbReference>
<dbReference type="Pfam" id="PF02311">
    <property type="entry name" value="AraC_binding"/>
    <property type="match status" value="1"/>
</dbReference>
<keyword evidence="6" id="KW-1185">Reference proteome</keyword>
<dbReference type="RefSeq" id="WP_170164405.1">
    <property type="nucleotide sequence ID" value="NZ_RJVG01000014.1"/>
</dbReference>
<feature type="domain" description="HTH araC/xylS-type" evidence="4">
    <location>
        <begin position="176"/>
        <end position="274"/>
    </location>
</feature>
<dbReference type="InterPro" id="IPR037923">
    <property type="entry name" value="HTH-like"/>
</dbReference>
<dbReference type="InterPro" id="IPR014710">
    <property type="entry name" value="RmlC-like_jellyroll"/>
</dbReference>
<dbReference type="InterPro" id="IPR018060">
    <property type="entry name" value="HTH_AraC"/>
</dbReference>
<keyword evidence="2 5" id="KW-0238">DNA-binding</keyword>
<dbReference type="Gene3D" id="1.10.10.60">
    <property type="entry name" value="Homeodomain-like"/>
    <property type="match status" value="2"/>
</dbReference>
<gene>
    <name evidence="5" type="ORF">EDD66_1142</name>
</gene>
<evidence type="ECO:0000256" key="3">
    <source>
        <dbReference type="ARBA" id="ARBA00023163"/>
    </source>
</evidence>
<evidence type="ECO:0000259" key="4">
    <source>
        <dbReference type="PROSITE" id="PS01124"/>
    </source>
</evidence>
<dbReference type="GO" id="GO:0003700">
    <property type="term" value="F:DNA-binding transcription factor activity"/>
    <property type="evidence" value="ECO:0007669"/>
    <property type="project" value="InterPro"/>
</dbReference>
<comment type="caution">
    <text evidence="5">The sequence shown here is derived from an EMBL/GenBank/DDBJ whole genome shotgun (WGS) entry which is preliminary data.</text>
</comment>
<reference evidence="5 6" key="1">
    <citation type="submission" date="2018-11" db="EMBL/GenBank/DDBJ databases">
        <title>Genomic Encyclopedia of Type Strains, Phase IV (KMG-IV): sequencing the most valuable type-strain genomes for metagenomic binning, comparative biology and taxonomic classification.</title>
        <authorList>
            <person name="Goeker M."/>
        </authorList>
    </citation>
    <scope>NUCLEOTIDE SEQUENCE [LARGE SCALE GENOMIC DNA]</scope>
    <source>
        <strain evidence="5 6">DSM 26537</strain>
    </source>
</reference>
<dbReference type="InterPro" id="IPR003313">
    <property type="entry name" value="AraC-bd"/>
</dbReference>
<evidence type="ECO:0000256" key="1">
    <source>
        <dbReference type="ARBA" id="ARBA00023015"/>
    </source>
</evidence>